<feature type="transmembrane region" description="Helical" evidence="10">
    <location>
        <begin position="346"/>
        <end position="369"/>
    </location>
</feature>
<dbReference type="GO" id="GO:0005886">
    <property type="term" value="C:plasma membrane"/>
    <property type="evidence" value="ECO:0007669"/>
    <property type="project" value="UniProtKB-SubCell"/>
</dbReference>
<proteinExistence type="inferred from homology"/>
<evidence type="ECO:0000256" key="5">
    <source>
        <dbReference type="ARBA" id="ARBA00022989"/>
    </source>
</evidence>
<name>A0A6I6MUX0_9ACTN</name>
<accession>A0A6I6MUX0</accession>
<evidence type="ECO:0000259" key="11">
    <source>
        <dbReference type="Pfam" id="PF00999"/>
    </source>
</evidence>
<comment type="similarity">
    <text evidence="10">Belongs to the monovalent cation:proton antiporter 1 (CPA1) transporter (TC 2.A.36) family.</text>
</comment>
<dbReference type="GO" id="GO:0015386">
    <property type="term" value="F:potassium:proton antiporter activity"/>
    <property type="evidence" value="ECO:0007669"/>
    <property type="project" value="TreeGrafter"/>
</dbReference>
<dbReference type="PANTHER" id="PTHR10110">
    <property type="entry name" value="SODIUM/HYDROGEN EXCHANGER"/>
    <property type="match status" value="1"/>
</dbReference>
<keyword evidence="6 10" id="KW-0915">Sodium</keyword>
<comment type="subcellular location">
    <subcellularLocation>
        <location evidence="1 10">Cell membrane</location>
        <topology evidence="1 10">Multi-pass membrane protein</topology>
    </subcellularLocation>
</comment>
<keyword evidence="3 10" id="KW-1003">Cell membrane</keyword>
<dbReference type="Pfam" id="PF00999">
    <property type="entry name" value="Na_H_Exchanger"/>
    <property type="match status" value="1"/>
</dbReference>
<evidence type="ECO:0000313" key="12">
    <source>
        <dbReference type="EMBL" id="QHA04133.1"/>
    </source>
</evidence>
<keyword evidence="4 10" id="KW-0812">Transmembrane</keyword>
<reference evidence="12 13" key="1">
    <citation type="submission" date="2019-12" db="EMBL/GenBank/DDBJ databases">
        <title>Streptomyces sp. strain T44 isolated from rhizosphere soil of Broussonetia papyrifera.</title>
        <authorList>
            <person name="Mo P."/>
        </authorList>
    </citation>
    <scope>NUCLEOTIDE SEQUENCE [LARGE SCALE GENOMIC DNA]</scope>
    <source>
        <strain evidence="12 13">T44</strain>
    </source>
</reference>
<evidence type="ECO:0000256" key="4">
    <source>
        <dbReference type="ARBA" id="ARBA00022692"/>
    </source>
</evidence>
<evidence type="ECO:0000256" key="2">
    <source>
        <dbReference type="ARBA" id="ARBA00022448"/>
    </source>
</evidence>
<feature type="transmembrane region" description="Helical" evidence="10">
    <location>
        <begin position="234"/>
        <end position="251"/>
    </location>
</feature>
<dbReference type="KEGG" id="sbro:GQF42_13325"/>
<dbReference type="Proteomes" id="UP000436138">
    <property type="component" value="Chromosome"/>
</dbReference>
<keyword evidence="5 10" id="KW-1133">Transmembrane helix</keyword>
<dbReference type="NCBIfam" id="TIGR00831">
    <property type="entry name" value="a_cpa1"/>
    <property type="match status" value="1"/>
</dbReference>
<gene>
    <name evidence="12" type="ORF">GQF42_13325</name>
</gene>
<feature type="transmembrane region" description="Helical" evidence="10">
    <location>
        <begin position="83"/>
        <end position="105"/>
    </location>
</feature>
<feature type="transmembrane region" description="Helical" evidence="10">
    <location>
        <begin position="182"/>
        <end position="200"/>
    </location>
</feature>
<evidence type="ECO:0000256" key="7">
    <source>
        <dbReference type="ARBA" id="ARBA00023065"/>
    </source>
</evidence>
<keyword evidence="2 10" id="KW-0813">Transport</keyword>
<dbReference type="GO" id="GO:0051453">
    <property type="term" value="P:regulation of intracellular pH"/>
    <property type="evidence" value="ECO:0007669"/>
    <property type="project" value="TreeGrafter"/>
</dbReference>
<comment type="function">
    <text evidence="10">Na(+)/H(+) antiporter that extrudes sodium in exchange for external protons.</text>
</comment>
<keyword evidence="10" id="KW-0050">Antiport</keyword>
<dbReference type="RefSeq" id="WP_158919847.1">
    <property type="nucleotide sequence ID" value="NZ_CP047020.1"/>
</dbReference>
<organism evidence="12 13">
    <name type="scientific">Streptomyces broussonetiae</name>
    <dbReference type="NCBI Taxonomy" id="2686304"/>
    <lineage>
        <taxon>Bacteria</taxon>
        <taxon>Bacillati</taxon>
        <taxon>Actinomycetota</taxon>
        <taxon>Actinomycetes</taxon>
        <taxon>Kitasatosporales</taxon>
        <taxon>Streptomycetaceae</taxon>
        <taxon>Streptomyces</taxon>
    </lineage>
</organism>
<keyword evidence="13" id="KW-1185">Reference proteome</keyword>
<feature type="transmembrane region" description="Helical" evidence="10">
    <location>
        <begin position="155"/>
        <end position="176"/>
    </location>
</feature>
<dbReference type="AlphaFoldDB" id="A0A6I6MUX0"/>
<dbReference type="Gene3D" id="6.10.140.1330">
    <property type="match status" value="1"/>
</dbReference>
<feature type="transmembrane region" description="Helical" evidence="10">
    <location>
        <begin position="381"/>
        <end position="404"/>
    </location>
</feature>
<keyword evidence="8 10" id="KW-0472">Membrane</keyword>
<dbReference type="EMBL" id="CP047020">
    <property type="protein sequence ID" value="QHA04133.1"/>
    <property type="molecule type" value="Genomic_DNA"/>
</dbReference>
<evidence type="ECO:0000256" key="3">
    <source>
        <dbReference type="ARBA" id="ARBA00022475"/>
    </source>
</evidence>
<feature type="transmembrane region" description="Helical" evidence="10">
    <location>
        <begin position="302"/>
        <end position="325"/>
    </location>
</feature>
<evidence type="ECO:0000256" key="6">
    <source>
        <dbReference type="ARBA" id="ARBA00023053"/>
    </source>
</evidence>
<keyword evidence="7 10" id="KW-0406">Ion transport</keyword>
<dbReference type="InterPro" id="IPR018422">
    <property type="entry name" value="Cation/H_exchanger_CPA1"/>
</dbReference>
<evidence type="ECO:0000256" key="9">
    <source>
        <dbReference type="ARBA" id="ARBA00023201"/>
    </source>
</evidence>
<evidence type="ECO:0000256" key="8">
    <source>
        <dbReference type="ARBA" id="ARBA00023136"/>
    </source>
</evidence>
<dbReference type="InterPro" id="IPR004705">
    <property type="entry name" value="Cation/H_exchanger_CPA1_bac"/>
</dbReference>
<dbReference type="GO" id="GO:0015385">
    <property type="term" value="F:sodium:proton antiporter activity"/>
    <property type="evidence" value="ECO:0007669"/>
    <property type="project" value="InterPro"/>
</dbReference>
<dbReference type="PANTHER" id="PTHR10110:SF86">
    <property type="entry name" value="SODIUM_HYDROGEN EXCHANGER 7"/>
    <property type="match status" value="1"/>
</dbReference>
<sequence>MDQLALLFVLLLGALVSVPVADRFGVPAPVLMTLFGGALAVADFVPNVDIPPELILPGLLPPLLYAAVRRTSWRQFAANIRPIFLLAVALVFVTTVCVAYVANAIVPGLPIAAAVALGALIAPPDPVAATSVAGQLGLPRRLVSILEGEGLFNDVTAIVLYHVAIAAVVSGTFSAWRAGLDLVLSAVVAVAVGLLLGWGANRLMDLLGDPTLQIGMTLLVPYASYVLAEKLHGSGVLAVLTTALFLAEYATDADDVMTRLAGHTFWDIIDTLVTGVAFGLIGLELHNAIRTAAGRWGELLGWAAAVVGVVIVVRLMWLLPATWLTKRLHARRDYDEEIPVSWRETVVMWWSGMRGVASVALALAVPLKTHAGSPFPDRDEIVFIAFGVIVVTLVLQGLTLPWLVKRLGVRTDSEREKEFEKELAVRAAKAARRRLREIEQVEDLPEDLAEQMLRRAFDIGIRISPDMGEEERREAQYQRARRLKRIRRIQNEMMSAARHEVLAARSEPGSDPEIVDRVLRHLDVRSLR</sequence>
<keyword evidence="9 10" id="KW-0739">Sodium transport</keyword>
<evidence type="ECO:0000256" key="10">
    <source>
        <dbReference type="RuleBase" id="RU366002"/>
    </source>
</evidence>
<protein>
    <submittedName>
        <fullName evidence="12">Na+/H+ antiporter</fullName>
    </submittedName>
</protein>
<evidence type="ECO:0000256" key="1">
    <source>
        <dbReference type="ARBA" id="ARBA00004651"/>
    </source>
</evidence>
<evidence type="ECO:0000313" key="13">
    <source>
        <dbReference type="Proteomes" id="UP000436138"/>
    </source>
</evidence>
<dbReference type="GO" id="GO:0098719">
    <property type="term" value="P:sodium ion import across plasma membrane"/>
    <property type="evidence" value="ECO:0007669"/>
    <property type="project" value="TreeGrafter"/>
</dbReference>
<dbReference type="InterPro" id="IPR006153">
    <property type="entry name" value="Cation/H_exchanger_TM"/>
</dbReference>
<comment type="caution">
    <text evidence="10">Lacks conserved residue(s) required for the propagation of feature annotation.</text>
</comment>
<feature type="domain" description="Cation/H+ exchanger transmembrane" evidence="11">
    <location>
        <begin position="14"/>
        <end position="405"/>
    </location>
</feature>
<feature type="transmembrane region" description="Helical" evidence="10">
    <location>
        <begin position="263"/>
        <end position="282"/>
    </location>
</feature>